<dbReference type="Proteomes" id="UP001526246">
    <property type="component" value="Unassembled WGS sequence"/>
</dbReference>
<reference evidence="2 3" key="1">
    <citation type="submission" date="2022-10" db="EMBL/GenBank/DDBJ databases">
        <title>Sphingomonas sp.</title>
        <authorList>
            <person name="Jin C."/>
        </authorList>
    </citation>
    <scope>NUCLEOTIDE SEQUENCE [LARGE SCALE GENOMIC DNA]</scope>
    <source>
        <strain evidence="2 3">BN140010</strain>
    </source>
</reference>
<evidence type="ECO:0000256" key="1">
    <source>
        <dbReference type="SAM" id="MobiDB-lite"/>
    </source>
</evidence>
<dbReference type="RefSeq" id="WP_264881596.1">
    <property type="nucleotide sequence ID" value="NZ_JAPDOB010000001.1"/>
</dbReference>
<feature type="region of interest" description="Disordered" evidence="1">
    <location>
        <begin position="187"/>
        <end position="207"/>
    </location>
</feature>
<dbReference type="CDD" id="cd09117">
    <property type="entry name" value="PLDc_Bfil_DEXD_like"/>
    <property type="match status" value="1"/>
</dbReference>
<dbReference type="Gene3D" id="3.30.870.10">
    <property type="entry name" value="Endonuclease Chain A"/>
    <property type="match status" value="1"/>
</dbReference>
<proteinExistence type="predicted"/>
<name>A0ABT3JE78_9SPHN</name>
<evidence type="ECO:0000313" key="3">
    <source>
        <dbReference type="Proteomes" id="UP001526246"/>
    </source>
</evidence>
<accession>A0ABT3JE78</accession>
<evidence type="ECO:0000313" key="2">
    <source>
        <dbReference type="EMBL" id="MCW3797377.1"/>
    </source>
</evidence>
<dbReference type="EMBL" id="JAPDOB010000001">
    <property type="protein sequence ID" value="MCW3797377.1"/>
    <property type="molecule type" value="Genomic_DNA"/>
</dbReference>
<comment type="caution">
    <text evidence="2">The sequence shown here is derived from an EMBL/GenBank/DDBJ whole genome shotgun (WGS) entry which is preliminary data.</text>
</comment>
<protein>
    <submittedName>
        <fullName evidence="2">Phospholipase D family protein</fullName>
    </submittedName>
</protein>
<sequence length="375" mass="40307">MRYIDSNSRDAADALGSWLEQHVLNKELAALRWQAGFFGGEILDYFAPSIASLRTSGGPLRVLIGSNNGVTRSKDITQLLQLAGPPRADRSIGVVSFTGGLYHPKTVHITRMDGSAAAYVGSANLTKNGITSLNIEAGILLDSRDGDDVGCLADIAAAVDWWFAAKREGMTVVQGTQEVDALITAGVLDRPLPPPSPPTDAKMKSRHGTRLKPLVKVPAPAPPEAAAPAPLSAPVAEWTKKLSASDAQRKKAGNQRGSISLVRAGYNIDAQKYFRRNFFAGEPWVKGTTSTGVPRETATIQFATTVLGIDLGTVPLMVSYAPNREADQNNYTSLLHIEGISDEFRDRNLTDKWLQLTKDASGRFGLAITNTDPRT</sequence>
<keyword evidence="3" id="KW-1185">Reference proteome</keyword>
<gene>
    <name evidence="2" type="ORF">OMW55_06100</name>
</gene>
<organism evidence="2 3">
    <name type="scientific">Sphingomonas arvum</name>
    <dbReference type="NCBI Taxonomy" id="2992113"/>
    <lineage>
        <taxon>Bacteria</taxon>
        <taxon>Pseudomonadati</taxon>
        <taxon>Pseudomonadota</taxon>
        <taxon>Alphaproteobacteria</taxon>
        <taxon>Sphingomonadales</taxon>
        <taxon>Sphingomonadaceae</taxon>
        <taxon>Sphingomonas</taxon>
    </lineage>
</organism>